<keyword evidence="2" id="KW-1185">Reference proteome</keyword>
<accession>A0A0F4YHL8</accession>
<dbReference type="RefSeq" id="XP_013324394.1">
    <property type="nucleotide sequence ID" value="XM_013468940.1"/>
</dbReference>
<comment type="caution">
    <text evidence="1">The sequence shown here is derived from an EMBL/GenBank/DDBJ whole genome shotgun (WGS) entry which is preliminary data.</text>
</comment>
<reference evidence="1 2" key="1">
    <citation type="submission" date="2015-04" db="EMBL/GenBank/DDBJ databases">
        <authorList>
            <person name="Heijne W.H."/>
            <person name="Fedorova N.D."/>
            <person name="Nierman W.C."/>
            <person name="Vollebregt A.W."/>
            <person name="Zhao Z."/>
            <person name="Wu L."/>
            <person name="Kumar M."/>
            <person name="Stam H."/>
            <person name="van den Berg M.A."/>
            <person name="Pel H.J."/>
        </authorList>
    </citation>
    <scope>NUCLEOTIDE SEQUENCE [LARGE SCALE GENOMIC DNA]</scope>
    <source>
        <strain evidence="1 2">CBS 393.64</strain>
    </source>
</reference>
<dbReference type="EMBL" id="LASV01000556">
    <property type="protein sequence ID" value="KKA17782.1"/>
    <property type="molecule type" value="Genomic_DNA"/>
</dbReference>
<dbReference type="Proteomes" id="UP000053958">
    <property type="component" value="Unassembled WGS sequence"/>
</dbReference>
<protein>
    <submittedName>
        <fullName evidence="1">Uncharacterized protein</fullName>
    </submittedName>
</protein>
<proteinExistence type="predicted"/>
<evidence type="ECO:0000313" key="2">
    <source>
        <dbReference type="Proteomes" id="UP000053958"/>
    </source>
</evidence>
<dbReference type="GeneID" id="25320539"/>
<sequence length="124" mass="14786">KQKQTQYKTRRDETKERLQSQPVMSCRTILPSQKKNIKIEKFYLLHHLYLLPRLRNYPLILPRPNILERPLKMPSGVLQTRVCFPLIRLQVRVDQLDQPVQILGRHRLVLLVKVVHVAVQDLHE</sequence>
<feature type="non-terminal residue" evidence="1">
    <location>
        <position position="1"/>
    </location>
</feature>
<evidence type="ECO:0000313" key="1">
    <source>
        <dbReference type="EMBL" id="KKA17782.1"/>
    </source>
</evidence>
<dbReference type="AlphaFoldDB" id="A0A0F4YHL8"/>
<name>A0A0F4YHL8_RASE3</name>
<organism evidence="1 2">
    <name type="scientific">Rasamsonia emersonii (strain ATCC 16479 / CBS 393.64 / IMI 116815)</name>
    <dbReference type="NCBI Taxonomy" id="1408163"/>
    <lineage>
        <taxon>Eukaryota</taxon>
        <taxon>Fungi</taxon>
        <taxon>Dikarya</taxon>
        <taxon>Ascomycota</taxon>
        <taxon>Pezizomycotina</taxon>
        <taxon>Eurotiomycetes</taxon>
        <taxon>Eurotiomycetidae</taxon>
        <taxon>Eurotiales</taxon>
        <taxon>Trichocomaceae</taxon>
        <taxon>Rasamsonia</taxon>
    </lineage>
</organism>
<gene>
    <name evidence="1" type="ORF">T310_8279</name>
</gene>